<gene>
    <name evidence="1" type="ORF">SPELUC_LOCUS17643</name>
</gene>
<keyword evidence="2" id="KW-1185">Reference proteome</keyword>
<reference evidence="1" key="1">
    <citation type="submission" date="2021-06" db="EMBL/GenBank/DDBJ databases">
        <authorList>
            <person name="Kallberg Y."/>
            <person name="Tangrot J."/>
            <person name="Rosling A."/>
        </authorList>
    </citation>
    <scope>NUCLEOTIDE SEQUENCE</scope>
    <source>
        <strain evidence="1">28 12/20/2015</strain>
    </source>
</reference>
<sequence length="123" mass="14367">QANFLFTEVDKCCQKFLTPTILKMQRNEINQSLYYNAHLHFQNITFDDNIIFDNEAEIIVSNAEEDHIDSPKVTIQQLLDVVEQSNVNEICEIKIRNSLKEKHYIVLLNNETHLCSCLTIVQQ</sequence>
<proteinExistence type="predicted"/>
<feature type="non-terminal residue" evidence="1">
    <location>
        <position position="1"/>
    </location>
</feature>
<name>A0ACA9RJB9_9GLOM</name>
<feature type="non-terminal residue" evidence="1">
    <location>
        <position position="123"/>
    </location>
</feature>
<dbReference type="EMBL" id="CAJVPW010074396">
    <property type="protein sequence ID" value="CAG8796120.1"/>
    <property type="molecule type" value="Genomic_DNA"/>
</dbReference>
<dbReference type="Proteomes" id="UP000789366">
    <property type="component" value="Unassembled WGS sequence"/>
</dbReference>
<evidence type="ECO:0000313" key="2">
    <source>
        <dbReference type="Proteomes" id="UP000789366"/>
    </source>
</evidence>
<accession>A0ACA9RJB9</accession>
<evidence type="ECO:0000313" key="1">
    <source>
        <dbReference type="EMBL" id="CAG8796120.1"/>
    </source>
</evidence>
<protein>
    <submittedName>
        <fullName evidence="1">10793_t:CDS:1</fullName>
    </submittedName>
</protein>
<organism evidence="1 2">
    <name type="scientific">Cetraspora pellucida</name>
    <dbReference type="NCBI Taxonomy" id="1433469"/>
    <lineage>
        <taxon>Eukaryota</taxon>
        <taxon>Fungi</taxon>
        <taxon>Fungi incertae sedis</taxon>
        <taxon>Mucoromycota</taxon>
        <taxon>Glomeromycotina</taxon>
        <taxon>Glomeromycetes</taxon>
        <taxon>Diversisporales</taxon>
        <taxon>Gigasporaceae</taxon>
        <taxon>Cetraspora</taxon>
    </lineage>
</organism>
<comment type="caution">
    <text evidence="1">The sequence shown here is derived from an EMBL/GenBank/DDBJ whole genome shotgun (WGS) entry which is preliminary data.</text>
</comment>